<dbReference type="PANTHER" id="PTHR30404">
    <property type="entry name" value="N-ACETYLMURAMOYL-L-ALANINE AMIDASE"/>
    <property type="match status" value="1"/>
</dbReference>
<dbReference type="SMART" id="SM00646">
    <property type="entry name" value="Ami_3"/>
    <property type="match status" value="1"/>
</dbReference>
<dbReference type="KEGG" id="fpq:IB65_01885"/>
<feature type="domain" description="MurNAc-LAA" evidence="4">
    <location>
        <begin position="82"/>
        <end position="195"/>
    </location>
</feature>
<dbReference type="EC" id="3.5.1.28" evidence="2"/>
<accession>A0A075S8A4</accession>
<dbReference type="AlphaFoldDB" id="A0A075S8A4"/>
<evidence type="ECO:0000259" key="4">
    <source>
        <dbReference type="SMART" id="SM00646"/>
    </source>
</evidence>
<sequence>MKLSIVVLVFLCFAFIPKNDKITVVIDAAHGGSDLGATMNGFSEKEIVSSIAQKIENLNLNSNIEILLTRSDDQNIPNQERVAFINAMKPDLVISLHVNASKNSEFNGLEVFVSEKSTEYLASKEFASKFHASITNKMPLKIHPLKNANFLILRRSDVPAMLVELGYLSNQNDKAYLENKDNQIEIAQNILTFVANLKS</sequence>
<dbReference type="InterPro" id="IPR002508">
    <property type="entry name" value="MurNAc-LAA_cat"/>
</dbReference>
<comment type="catalytic activity">
    <reaction evidence="1">
        <text>Hydrolyzes the link between N-acetylmuramoyl residues and L-amino acid residues in certain cell-wall glycopeptides.</text>
        <dbReference type="EC" id="3.5.1.28"/>
    </reaction>
</comment>
<evidence type="ECO:0000313" key="6">
    <source>
        <dbReference type="Proteomes" id="UP000596329"/>
    </source>
</evidence>
<dbReference type="Proteomes" id="UP000596329">
    <property type="component" value="Chromosome"/>
</dbReference>
<evidence type="ECO:0000256" key="3">
    <source>
        <dbReference type="ARBA" id="ARBA00022801"/>
    </source>
</evidence>
<proteinExistence type="predicted"/>
<dbReference type="GO" id="GO:0030288">
    <property type="term" value="C:outer membrane-bounded periplasmic space"/>
    <property type="evidence" value="ECO:0007669"/>
    <property type="project" value="TreeGrafter"/>
</dbReference>
<keyword evidence="3" id="KW-0378">Hydrolase</keyword>
<protein>
    <recommendedName>
        <fullName evidence="2">N-acetylmuramoyl-L-alanine amidase</fullName>
        <ecNumber evidence="2">3.5.1.28</ecNumber>
    </recommendedName>
</protein>
<dbReference type="KEGG" id="fpk:IA06_01950"/>
<name>A0A075S8A4_FLAPS</name>
<gene>
    <name evidence="5" type="ORF">H0H26_03290</name>
</gene>
<dbReference type="CDD" id="cd02696">
    <property type="entry name" value="MurNAc-LAA"/>
    <property type="match status" value="1"/>
</dbReference>
<dbReference type="InterPro" id="IPR050695">
    <property type="entry name" value="N-acetylmuramoyl_amidase_3"/>
</dbReference>
<dbReference type="KEGG" id="fpw:IA04_01910"/>
<evidence type="ECO:0000256" key="1">
    <source>
        <dbReference type="ARBA" id="ARBA00001561"/>
    </source>
</evidence>
<dbReference type="KEGG" id="fpv:IA03_01970"/>
<reference evidence="5 6" key="1">
    <citation type="submission" date="2020-07" db="EMBL/GenBank/DDBJ databases">
        <title>Genomic characterization of Flavobacterium psychrophilum strains.</title>
        <authorList>
            <person name="Castillo D."/>
            <person name="Jorgensen J."/>
            <person name="Middelboe M."/>
        </authorList>
    </citation>
    <scope>NUCLEOTIDE SEQUENCE [LARGE SCALE GENOMIC DNA]</scope>
    <source>
        <strain evidence="5 6">FPS-R7</strain>
    </source>
</reference>
<dbReference type="Pfam" id="PF01520">
    <property type="entry name" value="Amidase_3"/>
    <property type="match status" value="1"/>
</dbReference>
<dbReference type="EMBL" id="CP059075">
    <property type="protein sequence ID" value="QRE04639.1"/>
    <property type="molecule type" value="Genomic_DNA"/>
</dbReference>
<dbReference type="RefSeq" id="WP_034099053.1">
    <property type="nucleotide sequence ID" value="NZ_BCNG01000020.1"/>
</dbReference>
<dbReference type="GeneID" id="66551538"/>
<dbReference type="PANTHER" id="PTHR30404:SF0">
    <property type="entry name" value="N-ACETYLMURAMOYL-L-ALANINE AMIDASE AMIC"/>
    <property type="match status" value="1"/>
</dbReference>
<dbReference type="SUPFAM" id="SSF53187">
    <property type="entry name" value="Zn-dependent exopeptidases"/>
    <property type="match status" value="1"/>
</dbReference>
<dbReference type="GO" id="GO:0008745">
    <property type="term" value="F:N-acetylmuramoyl-L-alanine amidase activity"/>
    <property type="evidence" value="ECO:0007669"/>
    <property type="project" value="UniProtKB-EC"/>
</dbReference>
<dbReference type="GO" id="GO:0009253">
    <property type="term" value="P:peptidoglycan catabolic process"/>
    <property type="evidence" value="ECO:0007669"/>
    <property type="project" value="InterPro"/>
</dbReference>
<evidence type="ECO:0000313" key="5">
    <source>
        <dbReference type="EMBL" id="QRE04639.1"/>
    </source>
</evidence>
<evidence type="ECO:0000256" key="2">
    <source>
        <dbReference type="ARBA" id="ARBA00011901"/>
    </source>
</evidence>
<organism evidence="5 6">
    <name type="scientific">Flavobacterium psychrophilum</name>
    <dbReference type="NCBI Taxonomy" id="96345"/>
    <lineage>
        <taxon>Bacteria</taxon>
        <taxon>Pseudomonadati</taxon>
        <taxon>Bacteroidota</taxon>
        <taxon>Flavobacteriia</taxon>
        <taxon>Flavobacteriales</taxon>
        <taxon>Flavobacteriaceae</taxon>
        <taxon>Flavobacterium</taxon>
    </lineage>
</organism>
<dbReference type="Gene3D" id="3.40.630.40">
    <property type="entry name" value="Zn-dependent exopeptidases"/>
    <property type="match status" value="1"/>
</dbReference>